<protein>
    <submittedName>
        <fullName evidence="1">Uncharacterized protein</fullName>
    </submittedName>
</protein>
<gene>
    <name evidence="1" type="ORF">CSSPTR1EN2_LOCUS4599</name>
</gene>
<keyword evidence="2" id="KW-1185">Reference proteome</keyword>
<organism evidence="1 2">
    <name type="scientific">Sphagnum troendelagicum</name>
    <dbReference type="NCBI Taxonomy" id="128251"/>
    <lineage>
        <taxon>Eukaryota</taxon>
        <taxon>Viridiplantae</taxon>
        <taxon>Streptophyta</taxon>
        <taxon>Embryophyta</taxon>
        <taxon>Bryophyta</taxon>
        <taxon>Sphagnophytina</taxon>
        <taxon>Sphagnopsida</taxon>
        <taxon>Sphagnales</taxon>
        <taxon>Sphagnaceae</taxon>
        <taxon>Sphagnum</taxon>
    </lineage>
</organism>
<name>A0ABP0TK96_9BRYO</name>
<proteinExistence type="predicted"/>
<accession>A0ABP0TK96</accession>
<evidence type="ECO:0000313" key="2">
    <source>
        <dbReference type="Proteomes" id="UP001497512"/>
    </source>
</evidence>
<dbReference type="Proteomes" id="UP001497512">
    <property type="component" value="Chromosome 12"/>
</dbReference>
<evidence type="ECO:0000313" key="1">
    <source>
        <dbReference type="EMBL" id="CAK9198763.1"/>
    </source>
</evidence>
<reference evidence="1" key="1">
    <citation type="submission" date="2024-02" db="EMBL/GenBank/DDBJ databases">
        <authorList>
            <consortium name="ELIXIR-Norway"/>
            <consortium name="Elixir Norway"/>
        </authorList>
    </citation>
    <scope>NUCLEOTIDE SEQUENCE</scope>
</reference>
<sequence>MMSLEAFHGKRKEPDDLVADLFRNVSISPTKKARVGDSWVSSNIRQAPLSGPSKETPFHSSPAPPIVPSPPAPPVVTLPLVQTVSGAEEKALVLYRPLNPPLYPGGPPTGSSELPIKVHAAGYLAAIKGTDNNGLCSDADHPSSAFANSSSDTLCGAGLFEALDLQGGPLSALSSKRLQRVSSCSSLPQAVTSLDNMEDDSDPQTSSGNQMALIPWAPLAFPASGVNNSSPTMSGMMSTPVDSVDTHLGDEEEMIDIEPMEVMDDVANGEVVLADPASQFGSPIPTFGSPQWGTSESLKPPYSKVMWSH</sequence>
<dbReference type="EMBL" id="OZ019904">
    <property type="protein sequence ID" value="CAK9198763.1"/>
    <property type="molecule type" value="Genomic_DNA"/>
</dbReference>